<evidence type="ECO:0000313" key="2">
    <source>
        <dbReference type="EMBL" id="ETK00768.1"/>
    </source>
</evidence>
<feature type="domain" description="DUF4922" evidence="1">
    <location>
        <begin position="15"/>
        <end position="161"/>
    </location>
</feature>
<organism evidence="2 3">
    <name type="scientific">Tannerella sp. oral taxon BU063 isolate Cell 2</name>
    <dbReference type="NCBI Taxonomy" id="1411148"/>
    <lineage>
        <taxon>Bacteria</taxon>
        <taxon>Pseudomonadati</taxon>
        <taxon>Bacteroidota</taxon>
        <taxon>Bacteroidia</taxon>
        <taxon>Bacteroidales</taxon>
        <taxon>Tannerellaceae</taxon>
        <taxon>Tannerella</taxon>
    </lineage>
</organism>
<dbReference type="AlphaFoldDB" id="W2C149"/>
<dbReference type="InterPro" id="IPR036265">
    <property type="entry name" value="HIT-like_sf"/>
</dbReference>
<accession>W2C149</accession>
<dbReference type="InterPro" id="IPR046320">
    <property type="entry name" value="DUF4922"/>
</dbReference>
<protein>
    <submittedName>
        <fullName evidence="2">Glycosyl transferase</fullName>
    </submittedName>
</protein>
<sequence length="311" mass="34618">MSTTNELSALGAEALLERDLAHWPMARQNYEALNDVRIRTVRFGAFRIDVQFNPARIVSSGARTDAASISQRPCFLCDANRPPEQDALPCLDDRYLLLVNPFPIFRRHYTIVERTHTPQSIAGGRMADFLELARQLSGLTLLYNGPSCGASAPDHLHFQAVTRGQMPLDTEVDSLHATLLIRSPEATLSRILGCLRPLLVIRARTAEAAEALFGRVVRALPRTSPDEEPMMNLTARYEAGEWVVIVMPRRRHRPWEPGEGILTAPGAADMGGLFISVRTEDFEATDAETLRAVYRAVCPSDEAIRALRFDK</sequence>
<proteinExistence type="predicted"/>
<dbReference type="Proteomes" id="UP000018837">
    <property type="component" value="Unassembled WGS sequence"/>
</dbReference>
<reference evidence="2 3" key="1">
    <citation type="submission" date="2013-11" db="EMBL/GenBank/DDBJ databases">
        <title>Single cell genomics of uncultured Tannerella BU063 (oral taxon 286).</title>
        <authorList>
            <person name="Beall C.J."/>
            <person name="Campbell A.G."/>
            <person name="Griffen A.L."/>
            <person name="Podar M."/>
            <person name="Leys E.J."/>
        </authorList>
    </citation>
    <scope>NUCLEOTIDE SEQUENCE [LARGE SCALE GENOMIC DNA]</scope>
    <source>
        <strain evidence="2">Cell 2</strain>
    </source>
</reference>
<dbReference type="PATRIC" id="fig|1411148.3.peg.2197"/>
<gene>
    <name evidence="2" type="ORF">N425_13130</name>
</gene>
<keyword evidence="2" id="KW-0808">Transferase</keyword>
<dbReference type="SUPFAM" id="SSF54197">
    <property type="entry name" value="HIT-like"/>
    <property type="match status" value="1"/>
</dbReference>
<comment type="caution">
    <text evidence="2">The sequence shown here is derived from an EMBL/GenBank/DDBJ whole genome shotgun (WGS) entry which is preliminary data.</text>
</comment>
<evidence type="ECO:0000313" key="3">
    <source>
        <dbReference type="Proteomes" id="UP000018837"/>
    </source>
</evidence>
<dbReference type="EMBL" id="AYUF01000495">
    <property type="protein sequence ID" value="ETK00768.1"/>
    <property type="molecule type" value="Genomic_DNA"/>
</dbReference>
<name>W2C149_9BACT</name>
<dbReference type="GO" id="GO:0016740">
    <property type="term" value="F:transferase activity"/>
    <property type="evidence" value="ECO:0007669"/>
    <property type="project" value="UniProtKB-KW"/>
</dbReference>
<evidence type="ECO:0000259" key="1">
    <source>
        <dbReference type="Pfam" id="PF16269"/>
    </source>
</evidence>
<dbReference type="Pfam" id="PF16269">
    <property type="entry name" value="DUF4922"/>
    <property type="match status" value="1"/>
</dbReference>